<comment type="function">
    <text evidence="9">(Microbial infection) Catalyzes the phosphorylation of dZDP to dZTP, when the bacterium is infected by a phage that produces the substrate for the synthesis of dZTP (2- amino-2'-deoxyadenosine 5'-triphosphate), which is then used by the phage as a DNA polymerase substrate.</text>
</comment>
<dbReference type="SUPFAM" id="SSF54919">
    <property type="entry name" value="Nucleoside diphosphate kinase, NDK"/>
    <property type="match status" value="1"/>
</dbReference>
<keyword evidence="11" id="KW-0479">Metal-binding</keyword>
<evidence type="ECO:0000256" key="9">
    <source>
        <dbReference type="ARBA" id="ARBA00024802"/>
    </source>
</evidence>
<name>A0A2A6E3X3_9BACL</name>
<dbReference type="EC" id="2.7.4.6" evidence="11 14"/>
<feature type="binding site" evidence="11 12">
    <location>
        <position position="85"/>
    </location>
    <ligand>
        <name>ATP</name>
        <dbReference type="ChEBI" id="CHEBI:30616"/>
    </ligand>
</feature>
<accession>A0A2A6E3X3</accession>
<comment type="caution">
    <text evidence="16">The sequence shown here is derived from an EMBL/GenBank/DDBJ whole genome shotgun (WGS) entry which is preliminary data.</text>
</comment>
<keyword evidence="5 11" id="KW-0547">Nucleotide-binding</keyword>
<keyword evidence="3 11" id="KW-0597">Phosphoprotein</keyword>
<keyword evidence="6 11" id="KW-0418">Kinase</keyword>
<dbReference type="NCBIfam" id="NF001908">
    <property type="entry name" value="PRK00668.1"/>
    <property type="match status" value="1"/>
</dbReference>
<dbReference type="GO" id="GO:0046872">
    <property type="term" value="F:metal ion binding"/>
    <property type="evidence" value="ECO:0007669"/>
    <property type="project" value="UniProtKB-KW"/>
</dbReference>
<dbReference type="FunFam" id="3.30.70.141:FF:000002">
    <property type="entry name" value="Nucleoside diphosphate kinase"/>
    <property type="match status" value="1"/>
</dbReference>
<evidence type="ECO:0000256" key="12">
    <source>
        <dbReference type="PROSITE-ProRule" id="PRU00706"/>
    </source>
</evidence>
<comment type="similarity">
    <text evidence="2 11 12 13">Belongs to the NDK family.</text>
</comment>
<comment type="subunit">
    <text evidence="11">Homotetramer.</text>
</comment>
<dbReference type="EMBL" id="MOXJ01000001">
    <property type="protein sequence ID" value="PDO11695.1"/>
    <property type="molecule type" value="Genomic_DNA"/>
</dbReference>
<comment type="catalytic activity">
    <reaction evidence="10">
        <text>dZDP + ATP = dZTP + ADP</text>
        <dbReference type="Rhea" id="RHEA:67644"/>
        <dbReference type="ChEBI" id="CHEBI:30616"/>
        <dbReference type="ChEBI" id="CHEBI:172929"/>
        <dbReference type="ChEBI" id="CHEBI:172931"/>
        <dbReference type="ChEBI" id="CHEBI:456216"/>
    </reaction>
</comment>
<evidence type="ECO:0000256" key="10">
    <source>
        <dbReference type="ARBA" id="ARBA00047945"/>
    </source>
</evidence>
<comment type="subcellular location">
    <subcellularLocation>
        <location evidence="11">Cytoplasm</location>
    </subcellularLocation>
</comment>
<sequence length="147" mass="16878">MERTFIMVKPDGVQRGLIGEVVARLERKGFRLVAAKLMRIRRELAEQHYAEHRHKPFFGELVDFITSGPVFASVWEGERVIALSRALIGKTNILEAEPGTIRGDFALRTDRNIVHGSDSPESAEREIALFFRPEELLEYTRSVEEWL</sequence>
<dbReference type="GO" id="GO:0006183">
    <property type="term" value="P:GTP biosynthetic process"/>
    <property type="evidence" value="ECO:0007669"/>
    <property type="project" value="UniProtKB-UniRule"/>
</dbReference>
<comment type="catalytic activity">
    <reaction evidence="11 14">
        <text>a 2'-deoxyribonucleoside 5'-diphosphate + ATP = a 2'-deoxyribonucleoside 5'-triphosphate + ADP</text>
        <dbReference type="Rhea" id="RHEA:44640"/>
        <dbReference type="ChEBI" id="CHEBI:30616"/>
        <dbReference type="ChEBI" id="CHEBI:61560"/>
        <dbReference type="ChEBI" id="CHEBI:73316"/>
        <dbReference type="ChEBI" id="CHEBI:456216"/>
        <dbReference type="EC" id="2.7.4.6"/>
    </reaction>
</comment>
<feature type="binding site" evidence="11 12">
    <location>
        <position position="102"/>
    </location>
    <ligand>
        <name>ATP</name>
        <dbReference type="ChEBI" id="CHEBI:30616"/>
    </ligand>
</feature>
<organism evidence="16 17">
    <name type="scientific">Candidatus Reconcilbacillus cellulovorans</name>
    <dbReference type="NCBI Taxonomy" id="1906605"/>
    <lineage>
        <taxon>Bacteria</taxon>
        <taxon>Bacillati</taxon>
        <taxon>Bacillota</taxon>
        <taxon>Bacilli</taxon>
        <taxon>Bacillales</taxon>
        <taxon>Paenibacillaceae</taxon>
        <taxon>Candidatus Reconcilbacillus</taxon>
    </lineage>
</organism>
<dbReference type="Proteomes" id="UP000243688">
    <property type="component" value="Unassembled WGS sequence"/>
</dbReference>
<dbReference type="Pfam" id="PF00334">
    <property type="entry name" value="NDK"/>
    <property type="match status" value="1"/>
</dbReference>
<evidence type="ECO:0000256" key="11">
    <source>
        <dbReference type="HAMAP-Rule" id="MF_00451"/>
    </source>
</evidence>
<evidence type="ECO:0000256" key="14">
    <source>
        <dbReference type="RuleBase" id="RU004013"/>
    </source>
</evidence>
<evidence type="ECO:0000256" key="5">
    <source>
        <dbReference type="ARBA" id="ARBA00022741"/>
    </source>
</evidence>
<evidence type="ECO:0000313" key="16">
    <source>
        <dbReference type="EMBL" id="PDO11695.1"/>
    </source>
</evidence>
<dbReference type="PROSITE" id="PS00469">
    <property type="entry name" value="NDPK"/>
    <property type="match status" value="1"/>
</dbReference>
<dbReference type="InterPro" id="IPR036850">
    <property type="entry name" value="NDK-like_dom_sf"/>
</dbReference>
<keyword evidence="11" id="KW-0460">Magnesium</keyword>
<dbReference type="GO" id="GO:0005524">
    <property type="term" value="F:ATP binding"/>
    <property type="evidence" value="ECO:0007669"/>
    <property type="project" value="UniProtKB-UniRule"/>
</dbReference>
<dbReference type="HAMAP" id="MF_00451">
    <property type="entry name" value="NDP_kinase"/>
    <property type="match status" value="1"/>
</dbReference>
<dbReference type="SMART" id="SM00562">
    <property type="entry name" value="NDK"/>
    <property type="match status" value="1"/>
</dbReference>
<keyword evidence="7 11" id="KW-0067">ATP-binding</keyword>
<comment type="cofactor">
    <cofactor evidence="1 11">
        <name>Mg(2+)</name>
        <dbReference type="ChEBI" id="CHEBI:18420"/>
    </cofactor>
</comment>
<dbReference type="GO" id="GO:0006241">
    <property type="term" value="P:CTP biosynthetic process"/>
    <property type="evidence" value="ECO:0007669"/>
    <property type="project" value="UniProtKB-UniRule"/>
</dbReference>
<feature type="binding site" evidence="11 12">
    <location>
        <position position="9"/>
    </location>
    <ligand>
        <name>ATP</name>
        <dbReference type="ChEBI" id="CHEBI:30616"/>
    </ligand>
</feature>
<feature type="binding site" evidence="11 12">
    <location>
        <position position="57"/>
    </location>
    <ligand>
        <name>ATP</name>
        <dbReference type="ChEBI" id="CHEBI:30616"/>
    </ligand>
</feature>
<feature type="binding site" evidence="11 12">
    <location>
        <position position="112"/>
    </location>
    <ligand>
        <name>ATP</name>
        <dbReference type="ChEBI" id="CHEBI:30616"/>
    </ligand>
</feature>
<dbReference type="PROSITE" id="PS51374">
    <property type="entry name" value="NDPK_LIKE"/>
    <property type="match status" value="1"/>
</dbReference>
<dbReference type="GO" id="GO:0004550">
    <property type="term" value="F:nucleoside diphosphate kinase activity"/>
    <property type="evidence" value="ECO:0007669"/>
    <property type="project" value="UniProtKB-UniRule"/>
</dbReference>
<feature type="binding site" evidence="11 12">
    <location>
        <position position="91"/>
    </location>
    <ligand>
        <name>ATP</name>
        <dbReference type="ChEBI" id="CHEBI:30616"/>
    </ligand>
</feature>
<dbReference type="InterPro" id="IPR001564">
    <property type="entry name" value="Nucleoside_diP_kinase"/>
</dbReference>
<keyword evidence="4 11" id="KW-0808">Transferase</keyword>
<evidence type="ECO:0000256" key="7">
    <source>
        <dbReference type="ARBA" id="ARBA00022840"/>
    </source>
</evidence>
<evidence type="ECO:0000256" key="1">
    <source>
        <dbReference type="ARBA" id="ARBA00001946"/>
    </source>
</evidence>
<protein>
    <recommendedName>
        <fullName evidence="11 14">Nucleoside diphosphate kinase</fullName>
        <shortName evidence="11">NDK</shortName>
        <shortName evidence="11">NDP kinase</shortName>
        <ecNumber evidence="11 14">2.7.4.6</ecNumber>
    </recommendedName>
    <alternativeName>
        <fullName evidence="11">Nucleoside-2-P kinase</fullName>
    </alternativeName>
</protein>
<evidence type="ECO:0000256" key="8">
    <source>
        <dbReference type="ARBA" id="ARBA00023080"/>
    </source>
</evidence>
<dbReference type="GO" id="GO:0005737">
    <property type="term" value="C:cytoplasm"/>
    <property type="evidence" value="ECO:0007669"/>
    <property type="project" value="UniProtKB-SubCell"/>
</dbReference>
<keyword evidence="11" id="KW-0963">Cytoplasm</keyword>
<evidence type="ECO:0000256" key="6">
    <source>
        <dbReference type="ARBA" id="ARBA00022777"/>
    </source>
</evidence>
<feature type="active site" description="Pros-phosphohistidine intermediate" evidence="11 12">
    <location>
        <position position="115"/>
    </location>
</feature>
<evidence type="ECO:0000256" key="3">
    <source>
        <dbReference type="ARBA" id="ARBA00022553"/>
    </source>
</evidence>
<comment type="catalytic activity">
    <reaction evidence="11">
        <text>a ribonucleoside 5'-diphosphate + ATP = a ribonucleoside 5'-triphosphate + ADP</text>
        <dbReference type="Rhea" id="RHEA:18113"/>
        <dbReference type="ChEBI" id="CHEBI:30616"/>
        <dbReference type="ChEBI" id="CHEBI:57930"/>
        <dbReference type="ChEBI" id="CHEBI:61557"/>
        <dbReference type="ChEBI" id="CHEBI:456216"/>
        <dbReference type="EC" id="2.7.4.6"/>
    </reaction>
</comment>
<dbReference type="CDD" id="cd04413">
    <property type="entry name" value="NDPk_I"/>
    <property type="match status" value="1"/>
</dbReference>
<comment type="function">
    <text evidence="11">Major role in the synthesis of nucleoside triphosphates other than ATP. The ATP gamma phosphate is transferred to the NDP beta phosphate via a ping-pong mechanism, using a phosphorylated active-site intermediate.</text>
</comment>
<dbReference type="AlphaFoldDB" id="A0A2A6E3X3"/>
<evidence type="ECO:0000256" key="2">
    <source>
        <dbReference type="ARBA" id="ARBA00008142"/>
    </source>
</evidence>
<keyword evidence="8 11" id="KW-0546">Nucleotide metabolism</keyword>
<feature type="domain" description="Nucleoside diphosphate kinase-like" evidence="15">
    <location>
        <begin position="1"/>
        <end position="138"/>
    </location>
</feature>
<dbReference type="PANTHER" id="PTHR11349">
    <property type="entry name" value="NUCLEOSIDE DIPHOSPHATE KINASE"/>
    <property type="match status" value="1"/>
</dbReference>
<dbReference type="InterPro" id="IPR023005">
    <property type="entry name" value="Nucleoside_diP_kinase_AS"/>
</dbReference>
<dbReference type="GO" id="GO:0006228">
    <property type="term" value="P:UTP biosynthetic process"/>
    <property type="evidence" value="ECO:0007669"/>
    <property type="project" value="UniProtKB-UniRule"/>
</dbReference>
<evidence type="ECO:0000256" key="4">
    <source>
        <dbReference type="ARBA" id="ARBA00022679"/>
    </source>
</evidence>
<reference evidence="16 17" key="1">
    <citation type="submission" date="2016-12" db="EMBL/GenBank/DDBJ databases">
        <title>Candidatus Reconcilibacillus cellulovorans genome.</title>
        <authorList>
            <person name="Kolinko S."/>
            <person name="Wu Y.-W."/>
            <person name="Tachea F."/>
            <person name="Denzel E."/>
            <person name="Hiras J."/>
            <person name="Baecker N."/>
            <person name="Chan L.J."/>
            <person name="Eichorst S.A."/>
            <person name="Frey D."/>
            <person name="Adams P.D."/>
            <person name="Pray T."/>
            <person name="Tanjore D."/>
            <person name="Petzold C.J."/>
            <person name="Gladden J.M."/>
            <person name="Simmons B.A."/>
            <person name="Singer S.W."/>
        </authorList>
    </citation>
    <scope>NUCLEOTIDE SEQUENCE [LARGE SCALE GENOMIC DNA]</scope>
    <source>
        <strain evidence="16">JTherm</strain>
    </source>
</reference>
<evidence type="ECO:0000259" key="15">
    <source>
        <dbReference type="SMART" id="SM00562"/>
    </source>
</evidence>
<proteinExistence type="inferred from homology"/>
<evidence type="ECO:0000256" key="13">
    <source>
        <dbReference type="RuleBase" id="RU004011"/>
    </source>
</evidence>
<dbReference type="InterPro" id="IPR034907">
    <property type="entry name" value="NDK-like_dom"/>
</dbReference>
<dbReference type="Gene3D" id="3.30.70.141">
    <property type="entry name" value="Nucleoside diphosphate kinase-like domain"/>
    <property type="match status" value="1"/>
</dbReference>
<dbReference type="PRINTS" id="PR01243">
    <property type="entry name" value="NUCDPKINASE"/>
</dbReference>
<gene>
    <name evidence="11" type="primary">ndk</name>
    <name evidence="16" type="ORF">BLM47_00850</name>
</gene>
<evidence type="ECO:0000313" key="17">
    <source>
        <dbReference type="Proteomes" id="UP000243688"/>
    </source>
</evidence>